<comment type="caution">
    <text evidence="12">The sequence shown here is derived from an EMBL/GenBank/DDBJ whole genome shotgun (WGS) entry which is preliminary data.</text>
</comment>
<protein>
    <recommendedName>
        <fullName evidence="11">G-protein coupled receptors family 1 profile domain-containing protein</fullName>
    </recommendedName>
</protein>
<keyword evidence="7" id="KW-0675">Receptor</keyword>
<dbReference type="SUPFAM" id="SSF81321">
    <property type="entry name" value="Family A G protein-coupled receptor-like"/>
    <property type="match status" value="1"/>
</dbReference>
<evidence type="ECO:0000256" key="7">
    <source>
        <dbReference type="ARBA" id="ARBA00023170"/>
    </source>
</evidence>
<dbReference type="PROSITE" id="PS50262">
    <property type="entry name" value="G_PROTEIN_RECEP_F1_2"/>
    <property type="match status" value="1"/>
</dbReference>
<comment type="subcellular location">
    <subcellularLocation>
        <location evidence="1">Cell membrane</location>
        <topology evidence="1">Multi-pass membrane protein</topology>
    </subcellularLocation>
</comment>
<feature type="transmembrane region" description="Helical" evidence="10">
    <location>
        <begin position="257"/>
        <end position="275"/>
    </location>
</feature>
<keyword evidence="9" id="KW-0807">Transducer</keyword>
<feature type="domain" description="G-protein coupled receptors family 1 profile" evidence="11">
    <location>
        <begin position="32"/>
        <end position="273"/>
    </location>
</feature>
<evidence type="ECO:0000256" key="9">
    <source>
        <dbReference type="ARBA" id="ARBA00023224"/>
    </source>
</evidence>
<feature type="transmembrane region" description="Helical" evidence="10">
    <location>
        <begin position="53"/>
        <end position="75"/>
    </location>
</feature>
<feature type="transmembrane region" description="Helical" evidence="10">
    <location>
        <begin position="130"/>
        <end position="153"/>
    </location>
</feature>
<evidence type="ECO:0000256" key="3">
    <source>
        <dbReference type="ARBA" id="ARBA00022692"/>
    </source>
</evidence>
<dbReference type="Gene3D" id="1.20.1070.10">
    <property type="entry name" value="Rhodopsin 7-helix transmembrane proteins"/>
    <property type="match status" value="1"/>
</dbReference>
<evidence type="ECO:0000259" key="11">
    <source>
        <dbReference type="PROSITE" id="PS50262"/>
    </source>
</evidence>
<evidence type="ECO:0000256" key="5">
    <source>
        <dbReference type="ARBA" id="ARBA00023040"/>
    </source>
</evidence>
<dbReference type="OrthoDB" id="284782at2759"/>
<evidence type="ECO:0000256" key="6">
    <source>
        <dbReference type="ARBA" id="ARBA00023136"/>
    </source>
</evidence>
<keyword evidence="2" id="KW-1003">Cell membrane</keyword>
<keyword evidence="8" id="KW-0325">Glycoprotein</keyword>
<feature type="transmembrane region" description="Helical" evidence="10">
    <location>
        <begin position="159"/>
        <end position="180"/>
    </location>
</feature>
<keyword evidence="13" id="KW-1185">Reference proteome</keyword>
<evidence type="ECO:0000256" key="8">
    <source>
        <dbReference type="ARBA" id="ARBA00023180"/>
    </source>
</evidence>
<name>A0A9W9ZTL1_9CNID</name>
<dbReference type="PANTHER" id="PTHR24246">
    <property type="entry name" value="OLFACTORY RECEPTOR AND ADENOSINE RECEPTOR"/>
    <property type="match status" value="1"/>
</dbReference>
<dbReference type="InterPro" id="IPR017452">
    <property type="entry name" value="GPCR_Rhodpsn_7TM"/>
</dbReference>
<dbReference type="PANTHER" id="PTHR24246:SF27">
    <property type="entry name" value="ADENOSINE RECEPTOR, ISOFORM A"/>
    <property type="match status" value="1"/>
</dbReference>
<evidence type="ECO:0000313" key="12">
    <source>
        <dbReference type="EMBL" id="KAJ7387678.1"/>
    </source>
</evidence>
<keyword evidence="6 10" id="KW-0472">Membrane</keyword>
<evidence type="ECO:0000313" key="13">
    <source>
        <dbReference type="Proteomes" id="UP001163046"/>
    </source>
</evidence>
<dbReference type="GO" id="GO:0005886">
    <property type="term" value="C:plasma membrane"/>
    <property type="evidence" value="ECO:0007669"/>
    <property type="project" value="UniProtKB-SubCell"/>
</dbReference>
<dbReference type="CDD" id="cd00637">
    <property type="entry name" value="7tm_classA_rhodopsin-like"/>
    <property type="match status" value="1"/>
</dbReference>
<reference evidence="12" key="1">
    <citation type="submission" date="2023-01" db="EMBL/GenBank/DDBJ databases">
        <title>Genome assembly of the deep-sea coral Lophelia pertusa.</title>
        <authorList>
            <person name="Herrera S."/>
            <person name="Cordes E."/>
        </authorList>
    </citation>
    <scope>NUCLEOTIDE SEQUENCE</scope>
    <source>
        <strain evidence="12">USNM1676648</strain>
        <tissue evidence="12">Polyp</tissue>
    </source>
</reference>
<evidence type="ECO:0000256" key="4">
    <source>
        <dbReference type="ARBA" id="ARBA00022989"/>
    </source>
</evidence>
<sequence length="360" mass="41309">MQYYMFYEGYLLKVSFPLAVVFIVFGLYTVVGNTLVCTVYFIDPFKNLRTLSFYYVVNLAFADILVGVFVEPLNVSVYWTDSEPALFAFYVFAVVSCVSSILNISAMMLDRYIAVSQAFRYRVLVTVKRVRLSVVFMWLYAFHFSLLALLGWRDSSFQIYLYGFGVLLPSVIMLVSYYGLIRILKEKGAKVRRFSSGLCTKSTQVKKMVQRERRVSTTVLIMLMVFLVAWFPFVVVDFVLVFCAHCRSKRLLLARDITLSMGFFSSGINPALYAWRVRRFKQGLLKIMKLGASANMKMVPRRLSRVRPVSASKFSPVVIVELDRLPPHNLENDIYQGVTGKIDWVDESVAFSRTKSVIHS</sequence>
<keyword evidence="5" id="KW-0297">G-protein coupled receptor</keyword>
<proteinExistence type="predicted"/>
<gene>
    <name evidence="12" type="ORF">OS493_001016</name>
</gene>
<evidence type="ECO:0000256" key="1">
    <source>
        <dbReference type="ARBA" id="ARBA00004651"/>
    </source>
</evidence>
<feature type="transmembrane region" description="Helical" evidence="10">
    <location>
        <begin position="87"/>
        <end position="109"/>
    </location>
</feature>
<organism evidence="12 13">
    <name type="scientific">Desmophyllum pertusum</name>
    <dbReference type="NCBI Taxonomy" id="174260"/>
    <lineage>
        <taxon>Eukaryota</taxon>
        <taxon>Metazoa</taxon>
        <taxon>Cnidaria</taxon>
        <taxon>Anthozoa</taxon>
        <taxon>Hexacorallia</taxon>
        <taxon>Scleractinia</taxon>
        <taxon>Caryophylliina</taxon>
        <taxon>Caryophylliidae</taxon>
        <taxon>Desmophyllum</taxon>
    </lineage>
</organism>
<dbReference type="PRINTS" id="PR00237">
    <property type="entry name" value="GPCRRHODOPSN"/>
</dbReference>
<dbReference type="EMBL" id="MU825873">
    <property type="protein sequence ID" value="KAJ7387678.1"/>
    <property type="molecule type" value="Genomic_DNA"/>
</dbReference>
<feature type="transmembrane region" description="Helical" evidence="10">
    <location>
        <begin position="20"/>
        <end position="41"/>
    </location>
</feature>
<evidence type="ECO:0000256" key="2">
    <source>
        <dbReference type="ARBA" id="ARBA00022475"/>
    </source>
</evidence>
<dbReference type="GO" id="GO:0004930">
    <property type="term" value="F:G protein-coupled receptor activity"/>
    <property type="evidence" value="ECO:0007669"/>
    <property type="project" value="UniProtKB-KW"/>
</dbReference>
<dbReference type="Proteomes" id="UP001163046">
    <property type="component" value="Unassembled WGS sequence"/>
</dbReference>
<keyword evidence="3 10" id="KW-0812">Transmembrane</keyword>
<dbReference type="Pfam" id="PF00001">
    <property type="entry name" value="7tm_1"/>
    <property type="match status" value="2"/>
</dbReference>
<evidence type="ECO:0000256" key="10">
    <source>
        <dbReference type="SAM" id="Phobius"/>
    </source>
</evidence>
<keyword evidence="4 10" id="KW-1133">Transmembrane helix</keyword>
<feature type="transmembrane region" description="Helical" evidence="10">
    <location>
        <begin position="215"/>
        <end position="242"/>
    </location>
</feature>
<dbReference type="InterPro" id="IPR000276">
    <property type="entry name" value="GPCR_Rhodpsn"/>
</dbReference>
<dbReference type="AlphaFoldDB" id="A0A9W9ZTL1"/>
<accession>A0A9W9ZTL1</accession>